<evidence type="ECO:0000256" key="1">
    <source>
        <dbReference type="ARBA" id="ARBA00001917"/>
    </source>
</evidence>
<feature type="transmembrane region" description="Helical" evidence="5">
    <location>
        <begin position="20"/>
        <end position="38"/>
    </location>
</feature>
<evidence type="ECO:0000313" key="7">
    <source>
        <dbReference type="EMBL" id="CAD9809538.1"/>
    </source>
</evidence>
<keyword evidence="5" id="KW-0472">Membrane</keyword>
<dbReference type="Gene3D" id="2.30.110.10">
    <property type="entry name" value="Electron Transport, Fmn-binding Protein, Chain A"/>
    <property type="match status" value="1"/>
</dbReference>
<comment type="similarity">
    <text evidence="4">Belongs to the flavoredoxin family.</text>
</comment>
<dbReference type="InterPro" id="IPR012349">
    <property type="entry name" value="Split_barrel_FMN-bd"/>
</dbReference>
<organism evidence="7">
    <name type="scientific">Attheya septentrionalis</name>
    <dbReference type="NCBI Taxonomy" id="420275"/>
    <lineage>
        <taxon>Eukaryota</taxon>
        <taxon>Sar</taxon>
        <taxon>Stramenopiles</taxon>
        <taxon>Ochrophyta</taxon>
        <taxon>Bacillariophyta</taxon>
        <taxon>Coscinodiscophyceae</taxon>
        <taxon>Chaetocerotophycidae</taxon>
        <taxon>Chaetocerotales</taxon>
        <taxon>Attheyaceae</taxon>
        <taxon>Attheya</taxon>
    </lineage>
</organism>
<keyword evidence="2" id="KW-0285">Flavoprotein</keyword>
<reference evidence="7" key="1">
    <citation type="submission" date="2021-01" db="EMBL/GenBank/DDBJ databases">
        <authorList>
            <person name="Corre E."/>
            <person name="Pelletier E."/>
            <person name="Niang G."/>
            <person name="Scheremetjew M."/>
            <person name="Finn R."/>
            <person name="Kale V."/>
            <person name="Holt S."/>
            <person name="Cochrane G."/>
            <person name="Meng A."/>
            <person name="Brown T."/>
            <person name="Cohen L."/>
        </authorList>
    </citation>
    <scope>NUCLEOTIDE SEQUENCE</scope>
    <source>
        <strain evidence="7">CCMP2084</strain>
    </source>
</reference>
<dbReference type="AlphaFoldDB" id="A0A7S2U5Z5"/>
<dbReference type="EMBL" id="HBHQ01002150">
    <property type="protein sequence ID" value="CAD9809538.1"/>
    <property type="molecule type" value="Transcribed_RNA"/>
</dbReference>
<dbReference type="Pfam" id="PF01613">
    <property type="entry name" value="Flavin_Reduct"/>
    <property type="match status" value="1"/>
</dbReference>
<proteinExistence type="inferred from homology"/>
<protein>
    <recommendedName>
        <fullName evidence="6">Flavin reductase like domain-containing protein</fullName>
    </recommendedName>
</protein>
<feature type="domain" description="Flavin reductase like" evidence="6">
    <location>
        <begin position="86"/>
        <end position="246"/>
    </location>
</feature>
<evidence type="ECO:0000256" key="5">
    <source>
        <dbReference type="SAM" id="Phobius"/>
    </source>
</evidence>
<comment type="cofactor">
    <cofactor evidence="1">
        <name>FMN</name>
        <dbReference type="ChEBI" id="CHEBI:58210"/>
    </cofactor>
</comment>
<keyword evidence="3" id="KW-0288">FMN</keyword>
<dbReference type="SMART" id="SM00903">
    <property type="entry name" value="Flavin_Reduct"/>
    <property type="match status" value="1"/>
</dbReference>
<keyword evidence="5" id="KW-1133">Transmembrane helix</keyword>
<evidence type="ECO:0000256" key="3">
    <source>
        <dbReference type="ARBA" id="ARBA00022643"/>
    </source>
</evidence>
<evidence type="ECO:0000256" key="4">
    <source>
        <dbReference type="ARBA" id="ARBA00038054"/>
    </source>
</evidence>
<dbReference type="GO" id="GO:0010181">
    <property type="term" value="F:FMN binding"/>
    <property type="evidence" value="ECO:0007669"/>
    <property type="project" value="InterPro"/>
</dbReference>
<dbReference type="PANTHER" id="PTHR33798">
    <property type="entry name" value="FLAVOPROTEIN OXYGENASE"/>
    <property type="match status" value="1"/>
</dbReference>
<dbReference type="SUPFAM" id="SSF50475">
    <property type="entry name" value="FMN-binding split barrel"/>
    <property type="match status" value="1"/>
</dbReference>
<accession>A0A7S2U5Z5</accession>
<evidence type="ECO:0000259" key="6">
    <source>
        <dbReference type="SMART" id="SM00903"/>
    </source>
</evidence>
<dbReference type="PANTHER" id="PTHR33798:SF5">
    <property type="entry name" value="FLAVIN REDUCTASE LIKE DOMAIN-CONTAINING PROTEIN"/>
    <property type="match status" value="1"/>
</dbReference>
<sequence length="280" mass="30352">MFQLSGFAASPDTSPEVAGAIGVGIGIVVGTLLGRFVPKQASLAVKNRLPPYQPGQTPALPSPNFGKNVHVYNPSELKSSYNLMISTVTPRPIALVSSRSKKSGVDNVSPFSYFGAVAHDPPMLAIGFCRKGRQARLQKDSLQNILERKEFCVNIMSEWYLEAANHSCGMWGPDVDEFVQSGMTKGPCVEVDAPRVKEAAVSYECKVEHVYPVTDDNGNPTTEIVIARVIRVHVDQEVLADHSDHESPVVDSSKLKPVGRLGGNTYCTIGEKIDMDRPSV</sequence>
<keyword evidence="5" id="KW-0812">Transmembrane</keyword>
<name>A0A7S2U5Z5_9STRA</name>
<evidence type="ECO:0000256" key="2">
    <source>
        <dbReference type="ARBA" id="ARBA00022630"/>
    </source>
</evidence>
<dbReference type="InterPro" id="IPR002563">
    <property type="entry name" value="Flavin_Rdtase-like_dom"/>
</dbReference>
<gene>
    <name evidence="7" type="ORF">ASEP1449_LOCUS1361</name>
</gene>